<organism evidence="1 2">
    <name type="scientific">Mugilogobius chulae</name>
    <name type="common">yellowstripe goby</name>
    <dbReference type="NCBI Taxonomy" id="88201"/>
    <lineage>
        <taxon>Eukaryota</taxon>
        <taxon>Metazoa</taxon>
        <taxon>Chordata</taxon>
        <taxon>Craniata</taxon>
        <taxon>Vertebrata</taxon>
        <taxon>Euteleostomi</taxon>
        <taxon>Actinopterygii</taxon>
        <taxon>Neopterygii</taxon>
        <taxon>Teleostei</taxon>
        <taxon>Neoteleostei</taxon>
        <taxon>Acanthomorphata</taxon>
        <taxon>Gobiaria</taxon>
        <taxon>Gobiiformes</taxon>
        <taxon>Gobioidei</taxon>
        <taxon>Gobiidae</taxon>
        <taxon>Gobionellinae</taxon>
        <taxon>Mugilogobius</taxon>
    </lineage>
</organism>
<evidence type="ECO:0000313" key="2">
    <source>
        <dbReference type="Proteomes" id="UP001460270"/>
    </source>
</evidence>
<dbReference type="Proteomes" id="UP001460270">
    <property type="component" value="Unassembled WGS sequence"/>
</dbReference>
<gene>
    <name evidence="1" type="ORF">WMY93_019474</name>
</gene>
<proteinExistence type="predicted"/>
<evidence type="ECO:0000313" key="1">
    <source>
        <dbReference type="EMBL" id="KAK7898621.1"/>
    </source>
</evidence>
<evidence type="ECO:0008006" key="3">
    <source>
        <dbReference type="Google" id="ProtNLM"/>
    </source>
</evidence>
<comment type="caution">
    <text evidence="1">The sequence shown here is derived from an EMBL/GenBank/DDBJ whole genome shotgun (WGS) entry which is preliminary data.</text>
</comment>
<keyword evidence="2" id="KW-1185">Reference proteome</keyword>
<dbReference type="EMBL" id="JBBPFD010000014">
    <property type="protein sequence ID" value="KAK7898621.1"/>
    <property type="molecule type" value="Genomic_DNA"/>
</dbReference>
<protein>
    <recommendedName>
        <fullName evidence="3">Secreted protein</fullName>
    </recommendedName>
</protein>
<name>A0AAW0NEG6_9GOBI</name>
<sequence>MAVSLTEWIPLILICMYPLHSCRRCSSLKRVGEPTLHLQKNLMRWNYGTLPFILMASCFCTRAPPSGLVRRGSWCCESGRQSPGIGYFPTPGSLLRHSSILSENVA</sequence>
<accession>A0AAW0NEG6</accession>
<reference evidence="2" key="1">
    <citation type="submission" date="2024-04" db="EMBL/GenBank/DDBJ databases">
        <title>Salinicola lusitanus LLJ914,a marine bacterium isolated from the Okinawa Trough.</title>
        <authorList>
            <person name="Li J."/>
        </authorList>
    </citation>
    <scope>NUCLEOTIDE SEQUENCE [LARGE SCALE GENOMIC DNA]</scope>
</reference>
<dbReference type="AlphaFoldDB" id="A0AAW0NEG6"/>